<dbReference type="InterPro" id="IPR029063">
    <property type="entry name" value="SAM-dependent_MTases_sf"/>
</dbReference>
<dbReference type="HAMAP" id="MF_03044">
    <property type="entry name" value="BMT2"/>
    <property type="match status" value="1"/>
</dbReference>
<dbReference type="Proteomes" id="UP000245119">
    <property type="component" value="Linkage Group LG9"/>
</dbReference>
<evidence type="ECO:0000313" key="6">
    <source>
        <dbReference type="Proteomes" id="UP000245119"/>
    </source>
</evidence>
<evidence type="ECO:0000313" key="5">
    <source>
        <dbReference type="EMBL" id="PVD24510.1"/>
    </source>
</evidence>
<dbReference type="OrthoDB" id="5954793at2759"/>
<accession>A0A2T7NTK3</accession>
<evidence type="ECO:0000256" key="2">
    <source>
        <dbReference type="ARBA" id="ARBA00022679"/>
    </source>
</evidence>
<keyword evidence="6" id="KW-1185">Reference proteome</keyword>
<dbReference type="PANTHER" id="PTHR21008">
    <property type="entry name" value="S-ADENOSYLMETHIONINE SENSOR UPSTREAM OF MTORC1-RELATED"/>
    <property type="match status" value="1"/>
</dbReference>
<evidence type="ECO:0000256" key="3">
    <source>
        <dbReference type="ARBA" id="ARBA00022691"/>
    </source>
</evidence>
<dbReference type="GO" id="GO:0008168">
    <property type="term" value="F:methyltransferase activity"/>
    <property type="evidence" value="ECO:0007669"/>
    <property type="project" value="UniProtKB-UniRule"/>
</dbReference>
<evidence type="ECO:0000256" key="4">
    <source>
        <dbReference type="HAMAP-Rule" id="MF_03044"/>
    </source>
</evidence>
<feature type="binding site" evidence="4">
    <location>
        <position position="246"/>
    </location>
    <ligand>
        <name>S-adenosyl-L-methionine</name>
        <dbReference type="ChEBI" id="CHEBI:59789"/>
    </ligand>
</feature>
<keyword evidence="2 4" id="KW-0808">Transferase</keyword>
<feature type="binding site" evidence="4">
    <location>
        <position position="228"/>
    </location>
    <ligand>
        <name>S-adenosyl-L-methionine</name>
        <dbReference type="ChEBI" id="CHEBI:59789"/>
    </ligand>
</feature>
<organism evidence="5 6">
    <name type="scientific">Pomacea canaliculata</name>
    <name type="common">Golden apple snail</name>
    <dbReference type="NCBI Taxonomy" id="400727"/>
    <lineage>
        <taxon>Eukaryota</taxon>
        <taxon>Metazoa</taxon>
        <taxon>Spiralia</taxon>
        <taxon>Lophotrochozoa</taxon>
        <taxon>Mollusca</taxon>
        <taxon>Gastropoda</taxon>
        <taxon>Caenogastropoda</taxon>
        <taxon>Architaenioglossa</taxon>
        <taxon>Ampullarioidea</taxon>
        <taxon>Ampullariidae</taxon>
        <taxon>Pomacea</taxon>
    </lineage>
</organism>
<dbReference type="EC" id="2.1.1.-" evidence="4"/>
<dbReference type="InterPro" id="IPR021867">
    <property type="entry name" value="Bmt2/SAMTOR"/>
</dbReference>
<sequence>MDEKQGKKEHIRLASVVKSVHADLRKKLRSHNGDYETVWHQHCQDQTLLSTYAECMQKLAQEHWTKRSQNRIDWCRLVINEYFLDGGLKKVLQKELKKQTFEENRKQSSSMTADYTENGFTAGGTKTEIAQASPGCRLDNCSPCDIDSYKGNLDNTSITHMCFQETLYSSAKNSSGPETQTCCSVSHEKDDKDCNYGLMLERSNPSSPDIYTEVRLPFEDKIRLLDVGSCYNPFLQFSEFMAIGIDISPAHESVHYCDFLHLETTDPLQVAPDTLSTYLGSLRSPIHRLPRCSFHTVVFSLLLEYLPSPYQRWLCCTKAHELLQHNGLLVIVTPDSHSQHRNAPMMRSWKKAIESMGFSRWRYVKDEHLHCLAFRKTRPAAPPSLLVGDVTPDLLYIPQDLADAAEERAAERSRDPFLQDECEAQEFFQRTWASCRRSFPRTAASHSFNFQ</sequence>
<protein>
    <recommendedName>
        <fullName evidence="4">S-adenosylmethionine sensor upstream of mTORC1</fullName>
    </recommendedName>
    <alternativeName>
        <fullName evidence="4">Probable methyltransferase BMT2 homolog</fullName>
        <ecNumber evidence="4">2.1.1.-</ecNumber>
    </alternativeName>
</protein>
<name>A0A2T7NTK3_POMCA</name>
<dbReference type="GO" id="GO:0032259">
    <property type="term" value="P:methylation"/>
    <property type="evidence" value="ECO:0007669"/>
    <property type="project" value="UniProtKB-KW"/>
</dbReference>
<dbReference type="STRING" id="400727.A0A2T7NTK3"/>
<comment type="function">
    <text evidence="4">S-adenosyl-L-methionine-binding protein that acts as an inhibitor of mTORC1 signaling. Acts as a sensor of S-adenosyl-L-methionine to signal methionine sufficiency to mTORC1. Probably also acts as a S-adenosyl-L-methionine-dependent methyltransferase.</text>
</comment>
<dbReference type="Gene3D" id="3.40.50.150">
    <property type="entry name" value="Vaccinia Virus protein VP39"/>
    <property type="match status" value="1"/>
</dbReference>
<keyword evidence="1 4" id="KW-0489">Methyltransferase</keyword>
<dbReference type="OMA" id="CYNPFLQ"/>
<dbReference type="GO" id="GO:1904262">
    <property type="term" value="P:negative regulation of TORC1 signaling"/>
    <property type="evidence" value="ECO:0007669"/>
    <property type="project" value="TreeGrafter"/>
</dbReference>
<dbReference type="SUPFAM" id="SSF53335">
    <property type="entry name" value="S-adenosyl-L-methionine-dependent methyltransferases"/>
    <property type="match status" value="1"/>
</dbReference>
<gene>
    <name evidence="5" type="ORF">C0Q70_14993</name>
</gene>
<reference evidence="5 6" key="1">
    <citation type="submission" date="2018-04" db="EMBL/GenBank/DDBJ databases">
        <title>The genome of golden apple snail Pomacea canaliculata provides insight into stress tolerance and invasive adaptation.</title>
        <authorList>
            <person name="Liu C."/>
            <person name="Liu B."/>
            <person name="Ren Y."/>
            <person name="Zhang Y."/>
            <person name="Wang H."/>
            <person name="Li S."/>
            <person name="Jiang F."/>
            <person name="Yin L."/>
            <person name="Zhang G."/>
            <person name="Qian W."/>
            <person name="Fan W."/>
        </authorList>
    </citation>
    <scope>NUCLEOTIDE SEQUENCE [LARGE SCALE GENOMIC DNA]</scope>
    <source>
        <strain evidence="5">SZHN2017</strain>
        <tissue evidence="5">Muscle</tissue>
    </source>
</reference>
<keyword evidence="3 4" id="KW-0949">S-adenosyl-L-methionine</keyword>
<dbReference type="EMBL" id="PZQS01000009">
    <property type="protein sequence ID" value="PVD24510.1"/>
    <property type="molecule type" value="Genomic_DNA"/>
</dbReference>
<evidence type="ECO:0000256" key="1">
    <source>
        <dbReference type="ARBA" id="ARBA00022603"/>
    </source>
</evidence>
<comment type="similarity">
    <text evidence="4">Belongs to the BMT2 family.</text>
</comment>
<proteinExistence type="inferred from homology"/>
<comment type="caution">
    <text evidence="5">The sequence shown here is derived from an EMBL/GenBank/DDBJ whole genome shotgun (WGS) entry which is preliminary data.</text>
</comment>
<dbReference type="AlphaFoldDB" id="A0A2T7NTK3"/>
<dbReference type="PANTHER" id="PTHR21008:SF0">
    <property type="entry name" value="S-ADENOSYLMETHIONINE SENSOR UPSTREAM OF MTORC1"/>
    <property type="match status" value="1"/>
</dbReference>